<dbReference type="InterPro" id="IPR050061">
    <property type="entry name" value="MurCDEF_pg_biosynth"/>
</dbReference>
<dbReference type="PANTHER" id="PTHR43445">
    <property type="entry name" value="UDP-N-ACETYLMURAMATE--L-ALANINE LIGASE-RELATED"/>
    <property type="match status" value="1"/>
</dbReference>
<dbReference type="PANTHER" id="PTHR43445:SF3">
    <property type="entry name" value="UDP-N-ACETYLMURAMATE--L-ALANINE LIGASE"/>
    <property type="match status" value="1"/>
</dbReference>
<keyword evidence="3" id="KW-0436">Ligase</keyword>
<evidence type="ECO:0000259" key="1">
    <source>
        <dbReference type="Pfam" id="PF02875"/>
    </source>
</evidence>
<dbReference type="InterPro" id="IPR004101">
    <property type="entry name" value="Mur_ligase_C"/>
</dbReference>
<feature type="domain" description="Mur ligase C-terminal" evidence="1">
    <location>
        <begin position="185"/>
        <end position="315"/>
    </location>
</feature>
<dbReference type="InterPro" id="IPR025827">
    <property type="entry name" value="Zn_ribbon_recom_dom"/>
</dbReference>
<dbReference type="EC" id="6.3.2.8" evidence="3"/>
<dbReference type="Gene3D" id="3.90.190.20">
    <property type="entry name" value="Mur ligase, C-terminal domain"/>
    <property type="match status" value="1"/>
</dbReference>
<organism evidence="3">
    <name type="scientific">Wolbachia endosymbiont of Aleurodicus floccissimus</name>
    <dbReference type="NCBI Taxonomy" id="2152762"/>
    <lineage>
        <taxon>Bacteria</taxon>
        <taxon>Pseudomonadati</taxon>
        <taxon>Pseudomonadota</taxon>
        <taxon>Alphaproteobacteria</taxon>
        <taxon>Rickettsiales</taxon>
        <taxon>Anaplasmataceae</taxon>
        <taxon>Wolbachieae</taxon>
        <taxon>Wolbachia</taxon>
    </lineage>
</organism>
<accession>A0A3B0J9P2</accession>
<gene>
    <name evidence="3" type="primary">murC_1</name>
    <name evidence="3" type="ORF">WBAF_0320</name>
</gene>
<dbReference type="EMBL" id="OUNF01000067">
    <property type="protein sequence ID" value="SPP33833.1"/>
    <property type="molecule type" value="Genomic_DNA"/>
</dbReference>
<dbReference type="GO" id="GO:0005524">
    <property type="term" value="F:ATP binding"/>
    <property type="evidence" value="ECO:0007669"/>
    <property type="project" value="InterPro"/>
</dbReference>
<dbReference type="InterPro" id="IPR036615">
    <property type="entry name" value="Mur_ligase_C_dom_sf"/>
</dbReference>
<evidence type="ECO:0000259" key="2">
    <source>
        <dbReference type="Pfam" id="PF13408"/>
    </source>
</evidence>
<dbReference type="GO" id="GO:0008763">
    <property type="term" value="F:UDP-N-acetylmuramate-L-alanine ligase activity"/>
    <property type="evidence" value="ECO:0007669"/>
    <property type="project" value="UniProtKB-EC"/>
</dbReference>
<evidence type="ECO:0000313" key="3">
    <source>
        <dbReference type="EMBL" id="SPP33833.1"/>
    </source>
</evidence>
<reference evidence="3" key="1">
    <citation type="submission" date="2018-04" db="EMBL/GenBank/DDBJ databases">
        <authorList>
            <person name="Go L.Y."/>
            <person name="Mitchell J.A."/>
        </authorList>
    </citation>
    <scope>NUCLEOTIDE SEQUENCE</scope>
    <source>
        <strain evidence="3">WBAF</strain>
    </source>
</reference>
<dbReference type="InterPro" id="IPR036565">
    <property type="entry name" value="Mur-like_cat_sf"/>
</dbReference>
<dbReference type="Pfam" id="PF02875">
    <property type="entry name" value="Mur_ligase_C"/>
    <property type="match status" value="1"/>
</dbReference>
<name>A0A3B0J9P2_9RICK</name>
<dbReference type="SUPFAM" id="SSF53244">
    <property type="entry name" value="MurD-like peptide ligases, peptide-binding domain"/>
    <property type="match status" value="1"/>
</dbReference>
<proteinExistence type="predicted"/>
<feature type="domain" description="Recombinase zinc beta ribbon" evidence="2">
    <location>
        <begin position="19"/>
        <end position="75"/>
    </location>
</feature>
<dbReference type="SUPFAM" id="SSF53623">
    <property type="entry name" value="MurD-like peptide ligases, catalytic domain"/>
    <property type="match status" value="1"/>
</dbReference>
<dbReference type="AlphaFoldDB" id="A0A3B0J9P2"/>
<sequence length="334" mass="37956">MEKEKLQIEKMQQSGSKYLLQELIVCQYCKYTYYGMSHTKEGKSYYCCSGIRFDECNSKSICADILEEVIWEEVKMVREHITKEKCDLSEVDWETKFNIIRKLVQRIEIDDDNVHMVFRLKELALERQKEDIQPCTRIIKNVVLSNAIGMHKVSNALAAISVAVKLGISDEEIKKGLLEFKGVARRFSLIADIKGVKLIEDYAHHPNEIQATLAAARLTTKGKVTGIIELLRFARIRNFFDEFLRIFMMFDYVILTPVHPPEDRPIPGCGIDDIQKALISNGFNDVKIMNDALLISHFISNSTSSGDVVLFIGAGSNIAKLAKETAVLMLKVEV</sequence>
<dbReference type="Pfam" id="PF13408">
    <property type="entry name" value="Zn_ribbon_recom"/>
    <property type="match status" value="1"/>
</dbReference>
<protein>
    <submittedName>
        <fullName evidence="3">UDP-N-acetylmuramate--L-alanine ligase</fullName>
        <ecNumber evidence="3">6.3.2.8</ecNumber>
    </submittedName>
</protein>
<dbReference type="Gene3D" id="3.40.1190.10">
    <property type="entry name" value="Mur-like, catalytic domain"/>
    <property type="match status" value="1"/>
</dbReference>